<comment type="caution">
    <text evidence="2">The sequence shown here is derived from an EMBL/GenBank/DDBJ whole genome shotgun (WGS) entry which is preliminary data.</text>
</comment>
<dbReference type="InterPro" id="IPR028098">
    <property type="entry name" value="Glyco_trans_4-like_N"/>
</dbReference>
<reference evidence="2" key="1">
    <citation type="submission" date="2012-04" db="EMBL/GenBank/DDBJ databases">
        <authorList>
            <person name="Borisov I.G."/>
            <person name="Ivanikova N.V."/>
            <person name="Pinevich A.V."/>
        </authorList>
    </citation>
    <scope>NUCLEOTIDE SEQUENCE</scope>
    <source>
        <strain evidence="2">CALU 1027</strain>
    </source>
</reference>
<evidence type="ECO:0000259" key="1">
    <source>
        <dbReference type="Pfam" id="PF13439"/>
    </source>
</evidence>
<evidence type="ECO:0000313" key="3">
    <source>
        <dbReference type="Proteomes" id="UP000034681"/>
    </source>
</evidence>
<dbReference type="AlphaFoldDB" id="A0A0M2PVL3"/>
<dbReference type="STRING" id="317619.GCA_000332315_00953"/>
<organism evidence="2 3">
    <name type="scientific">Prochlorothrix hollandica PCC 9006 = CALU 1027</name>
    <dbReference type="NCBI Taxonomy" id="317619"/>
    <lineage>
        <taxon>Bacteria</taxon>
        <taxon>Bacillati</taxon>
        <taxon>Cyanobacteriota</taxon>
        <taxon>Cyanophyceae</taxon>
        <taxon>Prochlorotrichales</taxon>
        <taxon>Prochlorotrichaceae</taxon>
        <taxon>Prochlorothrix</taxon>
    </lineage>
</organism>
<evidence type="ECO:0000313" key="2">
    <source>
        <dbReference type="EMBL" id="KKJ00205.1"/>
    </source>
</evidence>
<keyword evidence="3" id="KW-1185">Reference proteome</keyword>
<gene>
    <name evidence="2" type="ORF">PROH_10905</name>
</gene>
<dbReference type="Pfam" id="PF13692">
    <property type="entry name" value="Glyco_trans_1_4"/>
    <property type="match status" value="1"/>
</dbReference>
<sequence length="384" mass="41638">MSQPHVSLFFRALQGGGAERIIANLARGLVERGYGVDLVLTRAEGIYLADLPPRVRVIALQEIPPLYGGFQSHHSSSSLGNLLRLGHYLQQERPLVLLGATHFINEVAIVAKHLARVPTKVWVAEHTTLSLESQGVEQTSSRYAPTTARWLYPWADGIIAVSQGVAQDLATLIHLPPSRIQVIYNPVLTPELYAAAQAEPHHPWLAQGQDPPVPVILGVGRFVAQKDFATLIRAVAQVRQRRSARLILMGGGRQQAALQALAHDLGIAQDVAILDFVANPYALMARSAVFVQSSRWEGLPTVLIEALALGLPIVATDCPSGAREILRDGRYGTLVPIGRADAMARAIEAALGWQGAAPALPESWLQQFQLETAVQRYSEVLGLP</sequence>
<feature type="domain" description="Glycosyltransferase subfamily 4-like N-terminal" evidence="1">
    <location>
        <begin position="16"/>
        <end position="187"/>
    </location>
</feature>
<dbReference type="PANTHER" id="PTHR12526">
    <property type="entry name" value="GLYCOSYLTRANSFERASE"/>
    <property type="match status" value="1"/>
</dbReference>
<dbReference type="CDD" id="cd03811">
    <property type="entry name" value="GT4_GT28_WabH-like"/>
    <property type="match status" value="1"/>
</dbReference>
<dbReference type="eggNOG" id="COG0438">
    <property type="taxonomic scope" value="Bacteria"/>
</dbReference>
<protein>
    <recommendedName>
        <fullName evidence="1">Glycosyltransferase subfamily 4-like N-terminal domain-containing protein</fullName>
    </recommendedName>
</protein>
<accession>A0A0M2PVL3</accession>
<dbReference type="EMBL" id="AJTX02000004">
    <property type="protein sequence ID" value="KKJ00205.1"/>
    <property type="molecule type" value="Genomic_DNA"/>
</dbReference>
<dbReference type="Gene3D" id="3.40.50.2000">
    <property type="entry name" value="Glycogen Phosphorylase B"/>
    <property type="match status" value="2"/>
</dbReference>
<dbReference type="Proteomes" id="UP000034681">
    <property type="component" value="Unassembled WGS sequence"/>
</dbReference>
<dbReference type="Pfam" id="PF13439">
    <property type="entry name" value="Glyco_transf_4"/>
    <property type="match status" value="1"/>
</dbReference>
<dbReference type="SUPFAM" id="SSF53756">
    <property type="entry name" value="UDP-Glycosyltransferase/glycogen phosphorylase"/>
    <property type="match status" value="1"/>
</dbReference>
<dbReference type="OrthoDB" id="9787617at2"/>
<proteinExistence type="predicted"/>
<name>A0A0M2PVL3_PROHO</name>
<dbReference type="RefSeq" id="WP_017711560.1">
    <property type="nucleotide sequence ID" value="NZ_KB235933.1"/>
</dbReference>